<evidence type="ECO:0000256" key="6">
    <source>
        <dbReference type="ARBA" id="ARBA00022728"/>
    </source>
</evidence>
<keyword evidence="7" id="KW-0677">Repeat</keyword>
<dbReference type="PANTHER" id="PTHR11208">
    <property type="entry name" value="RNA-BINDING PROTEIN RELATED"/>
    <property type="match status" value="1"/>
</dbReference>
<feature type="region of interest" description="Disordered" evidence="18">
    <location>
        <begin position="384"/>
        <end position="618"/>
    </location>
</feature>
<evidence type="ECO:0000256" key="10">
    <source>
        <dbReference type="ARBA" id="ARBA00022884"/>
    </source>
</evidence>
<feature type="domain" description="CCHC-type" evidence="19">
    <location>
        <begin position="306"/>
        <end position="321"/>
    </location>
</feature>
<accession>A0A438MYA6</accession>
<feature type="compositionally biased region" description="Polar residues" evidence="18">
    <location>
        <begin position="27"/>
        <end position="38"/>
    </location>
</feature>
<evidence type="ECO:0000256" key="16">
    <source>
        <dbReference type="RuleBase" id="RU367126"/>
    </source>
</evidence>
<evidence type="ECO:0000256" key="17">
    <source>
        <dbReference type="SAM" id="Coils"/>
    </source>
</evidence>
<dbReference type="Gene3D" id="6.10.140.1790">
    <property type="match status" value="1"/>
</dbReference>
<dbReference type="InterPro" id="IPR055256">
    <property type="entry name" value="KH_1_KHDC4/BBP-like"/>
</dbReference>
<keyword evidence="6 16" id="KW-0747">Spliceosome</keyword>
<evidence type="ECO:0000256" key="18">
    <source>
        <dbReference type="SAM" id="MobiDB-lite"/>
    </source>
</evidence>
<keyword evidence="8 14" id="KW-0863">Zinc-finger</keyword>
<feature type="compositionally biased region" description="Gly residues" evidence="18">
    <location>
        <begin position="464"/>
        <end position="479"/>
    </location>
</feature>
<evidence type="ECO:0000256" key="4">
    <source>
        <dbReference type="ARBA" id="ARBA00022664"/>
    </source>
</evidence>
<keyword evidence="4 16" id="KW-0507">mRNA processing</keyword>
<dbReference type="GO" id="GO:0000398">
    <property type="term" value="P:mRNA splicing, via spliceosome"/>
    <property type="evidence" value="ECO:0007669"/>
    <property type="project" value="UniProtKB-UniRule"/>
</dbReference>
<sequence length="726" mass="77310">MSWRNQGITGSNNIPLGNRRRFGGESNGDSQNGSSVNSPAYGDSGKRGRSPARAEPSVDGVKRRKKRNRWGEADDNKAAGLMGLPTLIQANMTAEQLEAYILNLRIEEISQKLRINDVVPAEGDRSPSPAPQYDNFGRRVNTREFRYRKRLEDERHKLIEKAMKTIPNYHPPSDYRRPTKTQEKVYVPVNDYPEINFIGLLIGPRGNTLKKMETESGAKIAIRGKGSVKEGKGRSDAAHTSNQEEDLHCLIMADTEEKVNKAKQLIHNVIETAASIPEGQNELKRNQLRELAALNGTLRDDENQACQNCGQIGHRKYDCPEQRNFTANIICRVCGNAGHMARDCPDRQRGSDSRNNIPGGYGGPQRRLGGGDAVDREMENLMQELSGNPSSGGPVGRIEAGPGGYDQGESYGSGGDSRPWARQPTGAPAPWQRDRQDRGGYDQRDSGSSVPPWAAQNHGRGNDSYGGGYGSAPGQGGGAPPWQQQAPPPPPPPGGQSYNYGGYQGYDAQAGYGSVPPPPAPPGLSSFLQQYGGAPPPPPDSHAPPPPPPGEQPPPPPGMGDYPPPPPPPPPAPTASAPPRAAPPQQQQQQRPYSSTPAAPAQAQVAHPPAAQASQGPGLFGQMASTAAGVAVGSSIGHASGGFFSGGSSSAPVEQAQQAPTDAYSNTGNAMGNSLYSQSAATEASGPCAADIKSFTDCMNQNQGNMTICGWYMEQLKACQQAARNY</sequence>
<dbReference type="GO" id="GO:0003729">
    <property type="term" value="F:mRNA binding"/>
    <property type="evidence" value="ECO:0007669"/>
    <property type="project" value="TreeGrafter"/>
</dbReference>
<evidence type="ECO:0000256" key="1">
    <source>
        <dbReference type="ARBA" id="ARBA00004123"/>
    </source>
</evidence>
<keyword evidence="17" id="KW-0175">Coiled coil</keyword>
<evidence type="ECO:0000256" key="3">
    <source>
        <dbReference type="ARBA" id="ARBA00017984"/>
    </source>
</evidence>
<dbReference type="SMART" id="SM00322">
    <property type="entry name" value="KH"/>
    <property type="match status" value="1"/>
</dbReference>
<dbReference type="InterPro" id="IPR001878">
    <property type="entry name" value="Znf_CCHC"/>
</dbReference>
<dbReference type="InterPro" id="IPR036612">
    <property type="entry name" value="KH_dom_type_1_sf"/>
</dbReference>
<evidence type="ECO:0000256" key="14">
    <source>
        <dbReference type="PROSITE-ProRule" id="PRU00047"/>
    </source>
</evidence>
<feature type="coiled-coil region" evidence="17">
    <location>
        <begin position="252"/>
        <end position="304"/>
    </location>
</feature>
<dbReference type="AlphaFoldDB" id="A0A438MYA6"/>
<evidence type="ECO:0000256" key="12">
    <source>
        <dbReference type="ARBA" id="ARBA00023242"/>
    </source>
</evidence>
<feature type="compositionally biased region" description="Polar residues" evidence="18">
    <location>
        <begin position="1"/>
        <end position="15"/>
    </location>
</feature>
<dbReference type="InterPro" id="IPR047086">
    <property type="entry name" value="SF1-HH_sf"/>
</dbReference>
<feature type="region of interest" description="Disordered" evidence="18">
    <location>
        <begin position="647"/>
        <end position="666"/>
    </location>
</feature>
<dbReference type="SUPFAM" id="SSF54791">
    <property type="entry name" value="Eukaryotic type KH-domain (KH-domain type I)"/>
    <property type="match status" value="1"/>
</dbReference>
<evidence type="ECO:0000256" key="5">
    <source>
        <dbReference type="ARBA" id="ARBA00022723"/>
    </source>
</evidence>
<keyword evidence="5 16" id="KW-0479">Metal-binding</keyword>
<dbReference type="Proteomes" id="UP000288859">
    <property type="component" value="Unassembled WGS sequence"/>
</dbReference>
<dbReference type="VEuPathDB" id="FungiDB:PV10_01266"/>
<evidence type="ECO:0000256" key="7">
    <source>
        <dbReference type="ARBA" id="ARBA00022737"/>
    </source>
</evidence>
<dbReference type="PROSITE" id="PS50084">
    <property type="entry name" value="KH_TYPE_1"/>
    <property type="match status" value="1"/>
</dbReference>
<dbReference type="Pfam" id="PF22675">
    <property type="entry name" value="KH-I_KHDC4-BBP"/>
    <property type="match status" value="1"/>
</dbReference>
<dbReference type="InterPro" id="IPR004087">
    <property type="entry name" value="KH_dom"/>
</dbReference>
<dbReference type="VEuPathDB" id="FungiDB:PV10_01265"/>
<dbReference type="InterPro" id="IPR045071">
    <property type="entry name" value="BBP-like"/>
</dbReference>
<dbReference type="PROSITE" id="PS50158">
    <property type="entry name" value="ZF_CCHC"/>
    <property type="match status" value="2"/>
</dbReference>
<keyword evidence="12 16" id="KW-0539">Nucleus</keyword>
<keyword evidence="10 15" id="KW-0694">RNA-binding</keyword>
<evidence type="ECO:0000256" key="8">
    <source>
        <dbReference type="ARBA" id="ARBA00022771"/>
    </source>
</evidence>
<organism evidence="20 21">
    <name type="scientific">Exophiala mesophila</name>
    <name type="common">Black yeast-like fungus</name>
    <dbReference type="NCBI Taxonomy" id="212818"/>
    <lineage>
        <taxon>Eukaryota</taxon>
        <taxon>Fungi</taxon>
        <taxon>Dikarya</taxon>
        <taxon>Ascomycota</taxon>
        <taxon>Pezizomycotina</taxon>
        <taxon>Eurotiomycetes</taxon>
        <taxon>Chaetothyriomycetidae</taxon>
        <taxon>Chaetothyriales</taxon>
        <taxon>Herpotrichiellaceae</taxon>
        <taxon>Exophiala</taxon>
    </lineage>
</organism>
<feature type="compositionally biased region" description="Low complexity" evidence="18">
    <location>
        <begin position="495"/>
        <end position="513"/>
    </location>
</feature>
<evidence type="ECO:0000313" key="20">
    <source>
        <dbReference type="EMBL" id="RVX68736.1"/>
    </source>
</evidence>
<evidence type="ECO:0000313" key="21">
    <source>
        <dbReference type="Proteomes" id="UP000288859"/>
    </source>
</evidence>
<name>A0A438MYA6_EXOME</name>
<feature type="compositionally biased region" description="Gly residues" evidence="18">
    <location>
        <begin position="359"/>
        <end position="372"/>
    </location>
</feature>
<feature type="compositionally biased region" description="Polar residues" evidence="18">
    <location>
        <begin position="655"/>
        <end position="666"/>
    </location>
</feature>
<dbReference type="SUPFAM" id="SSF47072">
    <property type="entry name" value="Cysteine alpha-hairpin motif"/>
    <property type="match status" value="1"/>
</dbReference>
<dbReference type="OrthoDB" id="6777263at2759"/>
<evidence type="ECO:0000256" key="2">
    <source>
        <dbReference type="ARBA" id="ARBA00010382"/>
    </source>
</evidence>
<evidence type="ECO:0000256" key="9">
    <source>
        <dbReference type="ARBA" id="ARBA00022833"/>
    </source>
</evidence>
<reference evidence="20 21" key="1">
    <citation type="submission" date="2017-03" db="EMBL/GenBank/DDBJ databases">
        <title>Genomes of endolithic fungi from Antarctica.</title>
        <authorList>
            <person name="Coleine C."/>
            <person name="Masonjones S."/>
            <person name="Stajich J.E."/>
        </authorList>
    </citation>
    <scope>NUCLEOTIDE SEQUENCE [LARGE SCALE GENOMIC DNA]</scope>
    <source>
        <strain evidence="20 21">CCFEE 6314</strain>
    </source>
</reference>
<feature type="compositionally biased region" description="Pro residues" evidence="18">
    <location>
        <begin position="534"/>
        <end position="573"/>
    </location>
</feature>
<dbReference type="Gene3D" id="4.10.60.10">
    <property type="entry name" value="Zinc finger, CCHC-type"/>
    <property type="match status" value="1"/>
</dbReference>
<dbReference type="GO" id="GO:0000243">
    <property type="term" value="C:commitment complex"/>
    <property type="evidence" value="ECO:0007669"/>
    <property type="project" value="UniProtKB-ARBA"/>
</dbReference>
<dbReference type="Gene3D" id="3.30.1370.10">
    <property type="entry name" value="K Homology domain, type 1"/>
    <property type="match status" value="1"/>
</dbReference>
<evidence type="ECO:0000256" key="11">
    <source>
        <dbReference type="ARBA" id="ARBA00023187"/>
    </source>
</evidence>
<dbReference type="CDD" id="cd02395">
    <property type="entry name" value="KH-I_BBP"/>
    <property type="match status" value="1"/>
</dbReference>
<dbReference type="FunFam" id="3.30.1370.10:FF:000024">
    <property type="entry name" value="Branchpoint-bridging protein-like protein"/>
    <property type="match status" value="1"/>
</dbReference>
<comment type="caution">
    <text evidence="20">The sequence shown here is derived from an EMBL/GenBank/DDBJ whole genome shotgun (WGS) entry which is preliminary data.</text>
</comment>
<dbReference type="PRINTS" id="PR01217">
    <property type="entry name" value="PRICHEXTENSN"/>
</dbReference>
<dbReference type="SMART" id="SM00343">
    <property type="entry name" value="ZnF_C2HC"/>
    <property type="match status" value="2"/>
</dbReference>
<proteinExistence type="inferred from homology"/>
<keyword evidence="9 16" id="KW-0862">Zinc</keyword>
<comment type="subcellular location">
    <subcellularLocation>
        <location evidence="1 16">Nucleus</location>
    </subcellularLocation>
</comment>
<evidence type="ECO:0000259" key="19">
    <source>
        <dbReference type="PROSITE" id="PS50158"/>
    </source>
</evidence>
<feature type="compositionally biased region" description="Low complexity" evidence="18">
    <location>
        <begin position="574"/>
        <end position="615"/>
    </location>
</feature>
<dbReference type="PANTHER" id="PTHR11208:SF45">
    <property type="entry name" value="SPLICING FACTOR 1"/>
    <property type="match status" value="1"/>
</dbReference>
<dbReference type="GO" id="GO:0008270">
    <property type="term" value="F:zinc ion binding"/>
    <property type="evidence" value="ECO:0007669"/>
    <property type="project" value="UniProtKB-UniRule"/>
</dbReference>
<gene>
    <name evidence="20" type="ORF">B0A52_07622</name>
</gene>
<dbReference type="SUPFAM" id="SSF57756">
    <property type="entry name" value="Retrovirus zinc finger-like domains"/>
    <property type="match status" value="1"/>
</dbReference>
<comment type="function">
    <text evidence="13 16">Necessary for the splicing of pre-mRNA. Has a role in the recognition of the branch site (5'-UACUAAC-3'), the pyrimidine tract and the 3'-splice site at the 3'-end of introns.</text>
</comment>
<feature type="compositionally biased region" description="Basic and acidic residues" evidence="18">
    <location>
        <begin position="432"/>
        <end position="445"/>
    </location>
</feature>
<dbReference type="GO" id="GO:0005829">
    <property type="term" value="C:cytosol"/>
    <property type="evidence" value="ECO:0007669"/>
    <property type="project" value="UniProtKB-ARBA"/>
</dbReference>
<dbReference type="Pfam" id="PF16275">
    <property type="entry name" value="SF1-HH"/>
    <property type="match status" value="1"/>
</dbReference>
<feature type="domain" description="CCHC-type" evidence="19">
    <location>
        <begin position="331"/>
        <end position="346"/>
    </location>
</feature>
<keyword evidence="11 16" id="KW-0508">mRNA splicing</keyword>
<protein>
    <recommendedName>
        <fullName evidence="3 16">Branchpoint-bridging protein</fullName>
    </recommendedName>
</protein>
<dbReference type="FunFam" id="4.10.60.10:FF:000030">
    <property type="entry name" value="Branchpoint-bridging protein"/>
    <property type="match status" value="1"/>
</dbReference>
<dbReference type="GO" id="GO:0045131">
    <property type="term" value="F:pre-mRNA branch point binding"/>
    <property type="evidence" value="ECO:0007669"/>
    <property type="project" value="UniProtKB-UniRule"/>
</dbReference>
<feature type="region of interest" description="Disordered" evidence="18">
    <location>
        <begin position="342"/>
        <end position="372"/>
    </location>
</feature>
<dbReference type="InterPro" id="IPR032570">
    <property type="entry name" value="SF1-HH"/>
</dbReference>
<evidence type="ECO:0000256" key="13">
    <source>
        <dbReference type="ARBA" id="ARBA00053279"/>
    </source>
</evidence>
<dbReference type="Pfam" id="PF00098">
    <property type="entry name" value="zf-CCHC"/>
    <property type="match status" value="2"/>
</dbReference>
<dbReference type="InterPro" id="IPR036875">
    <property type="entry name" value="Znf_CCHC_sf"/>
</dbReference>
<dbReference type="InterPro" id="IPR009069">
    <property type="entry name" value="Cys_alpha_HP_mot_SF"/>
</dbReference>
<evidence type="ECO:0000256" key="15">
    <source>
        <dbReference type="PROSITE-ProRule" id="PRU00117"/>
    </source>
</evidence>
<feature type="compositionally biased region" description="Gly residues" evidence="18">
    <location>
        <begin position="401"/>
        <end position="415"/>
    </location>
</feature>
<dbReference type="GO" id="GO:0048024">
    <property type="term" value="P:regulation of mRNA splicing, via spliceosome"/>
    <property type="evidence" value="ECO:0007669"/>
    <property type="project" value="TreeGrafter"/>
</dbReference>
<comment type="similarity">
    <text evidence="2 16">Belongs to the BBP/SF1 family.</text>
</comment>
<dbReference type="EMBL" id="NAJM01000035">
    <property type="protein sequence ID" value="RVX68736.1"/>
    <property type="molecule type" value="Genomic_DNA"/>
</dbReference>
<feature type="compositionally biased region" description="Basic and acidic residues" evidence="18">
    <location>
        <begin position="342"/>
        <end position="352"/>
    </location>
</feature>
<feature type="region of interest" description="Disordered" evidence="18">
    <location>
        <begin position="1"/>
        <end position="77"/>
    </location>
</feature>